<dbReference type="PANTHER" id="PTHR24321:SF8">
    <property type="entry name" value="ESTRADIOL 17-BETA-DEHYDROGENASE 8-RELATED"/>
    <property type="match status" value="1"/>
</dbReference>
<accession>A0ABM9MEW3</accession>
<dbReference type="Proteomes" id="UP001190466">
    <property type="component" value="Chromosome"/>
</dbReference>
<proteinExistence type="inferred from homology"/>
<dbReference type="EMBL" id="OY726395">
    <property type="protein sequence ID" value="CAJ1583521.1"/>
    <property type="molecule type" value="Genomic_DNA"/>
</dbReference>
<dbReference type="PROSITE" id="PS00061">
    <property type="entry name" value="ADH_SHORT"/>
    <property type="match status" value="1"/>
</dbReference>
<protein>
    <submittedName>
        <fullName evidence="3">SDR family oxidoreductase</fullName>
    </submittedName>
</protein>
<dbReference type="InterPro" id="IPR020904">
    <property type="entry name" value="Sc_DH/Rdtase_CS"/>
</dbReference>
<keyword evidence="2" id="KW-0560">Oxidoreductase</keyword>
<dbReference type="PRINTS" id="PR00080">
    <property type="entry name" value="SDRFAMILY"/>
</dbReference>
<gene>
    <name evidence="3" type="ORF">MU0050_002663</name>
</gene>
<dbReference type="SUPFAM" id="SSF51735">
    <property type="entry name" value="NAD(P)-binding Rossmann-fold domains"/>
    <property type="match status" value="1"/>
</dbReference>
<organism evidence="3 4">
    <name type="scientific">[Mycobacterium] wendilense</name>
    <dbReference type="NCBI Taxonomy" id="3064284"/>
    <lineage>
        <taxon>Bacteria</taxon>
        <taxon>Bacillati</taxon>
        <taxon>Actinomycetota</taxon>
        <taxon>Actinomycetes</taxon>
        <taxon>Mycobacteriales</taxon>
        <taxon>Mycobacteriaceae</taxon>
        <taxon>Mycolicibacter</taxon>
    </lineage>
</organism>
<dbReference type="InterPro" id="IPR002347">
    <property type="entry name" value="SDR_fam"/>
</dbReference>
<dbReference type="CDD" id="cd05233">
    <property type="entry name" value="SDR_c"/>
    <property type="match status" value="1"/>
</dbReference>
<dbReference type="Gene3D" id="3.40.50.720">
    <property type="entry name" value="NAD(P)-binding Rossmann-like Domain"/>
    <property type="match status" value="1"/>
</dbReference>
<dbReference type="InterPro" id="IPR036291">
    <property type="entry name" value="NAD(P)-bd_dom_sf"/>
</dbReference>
<dbReference type="PRINTS" id="PR00081">
    <property type="entry name" value="GDHRDH"/>
</dbReference>
<evidence type="ECO:0000313" key="4">
    <source>
        <dbReference type="Proteomes" id="UP001190466"/>
    </source>
</evidence>
<dbReference type="Pfam" id="PF13561">
    <property type="entry name" value="adh_short_C2"/>
    <property type="match status" value="1"/>
</dbReference>
<reference evidence="3 4" key="1">
    <citation type="submission" date="2023-08" db="EMBL/GenBank/DDBJ databases">
        <authorList>
            <person name="Folkvardsen B D."/>
            <person name="Norman A."/>
        </authorList>
    </citation>
    <scope>NUCLEOTIDE SEQUENCE [LARGE SCALE GENOMIC DNA]</scope>
    <source>
        <strain evidence="3 4">Mu0050</strain>
    </source>
</reference>
<sequence length="168" mass="17408">MNNAAVGSAGRLLDLEQQDWERVLSVGVGGVLHAIRHAAPAMRARVGGAFVNISSIAGRRAMYGMAAYAAAKAGVEAITRCAALELRADAIRVNAIAPGMIRTKAATANQLALGQAFGAEVSEYVQRSQGRWGEPDEVAAVAVHLASDEASFTTGQTYLLDNGASVLA</sequence>
<evidence type="ECO:0000256" key="2">
    <source>
        <dbReference type="ARBA" id="ARBA00023002"/>
    </source>
</evidence>
<name>A0ABM9MEW3_9MYCO</name>
<keyword evidence="4" id="KW-1185">Reference proteome</keyword>
<evidence type="ECO:0000256" key="1">
    <source>
        <dbReference type="ARBA" id="ARBA00006484"/>
    </source>
</evidence>
<dbReference type="PANTHER" id="PTHR24321">
    <property type="entry name" value="DEHYDROGENASES, SHORT CHAIN"/>
    <property type="match status" value="1"/>
</dbReference>
<comment type="similarity">
    <text evidence="1">Belongs to the short-chain dehydrogenases/reductases (SDR) family.</text>
</comment>
<evidence type="ECO:0000313" key="3">
    <source>
        <dbReference type="EMBL" id="CAJ1583521.1"/>
    </source>
</evidence>